<dbReference type="Proteomes" id="UP001245370">
    <property type="component" value="Unassembled WGS sequence"/>
</dbReference>
<evidence type="ECO:0000313" key="1">
    <source>
        <dbReference type="EMBL" id="GLI25627.1"/>
    </source>
</evidence>
<reference evidence="2 4" key="2">
    <citation type="submission" date="2023-07" db="EMBL/GenBank/DDBJ databases">
        <title>Genomic Encyclopedia of Type Strains, Phase IV (KMG-IV): sequencing the most valuable type-strain genomes for metagenomic binning, comparative biology and taxonomic classification.</title>
        <authorList>
            <person name="Goeker M."/>
        </authorList>
    </citation>
    <scope>NUCLEOTIDE SEQUENCE [LARGE SCALE GENOMIC DNA]</scope>
    <source>
        <strain evidence="2 4">DSM 338</strain>
    </source>
</reference>
<evidence type="ECO:0000313" key="3">
    <source>
        <dbReference type="Proteomes" id="UP001144397"/>
    </source>
</evidence>
<gene>
    <name evidence="2" type="ORF">GGQ86_000386</name>
    <name evidence="1" type="ORF">XFLAVUS301_53010</name>
</gene>
<accession>A0A9W6CUP8</accession>
<dbReference type="EMBL" id="JAVDPY010000001">
    <property type="protein sequence ID" value="MDR6331939.1"/>
    <property type="molecule type" value="Genomic_DNA"/>
</dbReference>
<organism evidence="1 3">
    <name type="scientific">Xanthobacter flavus</name>
    <dbReference type="NCBI Taxonomy" id="281"/>
    <lineage>
        <taxon>Bacteria</taxon>
        <taxon>Pseudomonadati</taxon>
        <taxon>Pseudomonadota</taxon>
        <taxon>Alphaproteobacteria</taxon>
        <taxon>Hyphomicrobiales</taxon>
        <taxon>Xanthobacteraceae</taxon>
        <taxon>Xanthobacter</taxon>
    </lineage>
</organism>
<evidence type="ECO:0000313" key="2">
    <source>
        <dbReference type="EMBL" id="MDR6331939.1"/>
    </source>
</evidence>
<keyword evidence="4" id="KW-1185">Reference proteome</keyword>
<evidence type="ECO:0000313" key="4">
    <source>
        <dbReference type="Proteomes" id="UP001245370"/>
    </source>
</evidence>
<dbReference type="RefSeq" id="WP_281810113.1">
    <property type="nucleotide sequence ID" value="NZ_BSDO01000022.1"/>
</dbReference>
<dbReference type="EMBL" id="BSDO01000022">
    <property type="protein sequence ID" value="GLI25627.1"/>
    <property type="molecule type" value="Genomic_DNA"/>
</dbReference>
<proteinExistence type="predicted"/>
<dbReference type="Proteomes" id="UP001144397">
    <property type="component" value="Unassembled WGS sequence"/>
</dbReference>
<comment type="caution">
    <text evidence="1">The sequence shown here is derived from an EMBL/GenBank/DDBJ whole genome shotgun (WGS) entry which is preliminary data.</text>
</comment>
<reference evidence="1" key="1">
    <citation type="submission" date="2022-12" db="EMBL/GenBank/DDBJ databases">
        <title>Reference genome sequencing for broad-spectrum identification of bacterial and archaeal isolates by mass spectrometry.</title>
        <authorList>
            <person name="Sekiguchi Y."/>
            <person name="Tourlousse D.M."/>
        </authorList>
    </citation>
    <scope>NUCLEOTIDE SEQUENCE</scope>
    <source>
        <strain evidence="1">301</strain>
    </source>
</reference>
<protein>
    <submittedName>
        <fullName evidence="1">Uncharacterized protein</fullName>
    </submittedName>
</protein>
<dbReference type="GeneID" id="95766073"/>
<name>A0A9W6CUP8_XANFL</name>
<sequence>MSEAFTVSGDLPTTLANTISDAIHAALSKGMEPDAACCVAVAIVADYARTAYGDGYLADLAGVLLTRAGAPLPEVAHG</sequence>
<dbReference type="AlphaFoldDB" id="A0A9W6CUP8"/>